<name>A0A8J3Q8I0_9ACTN</name>
<gene>
    <name evidence="1" type="ORF">Rhe02_41750</name>
</gene>
<dbReference type="EMBL" id="BONY01000024">
    <property type="protein sequence ID" value="GIH06108.1"/>
    <property type="molecule type" value="Genomic_DNA"/>
</dbReference>
<dbReference type="AlphaFoldDB" id="A0A8J3Q8I0"/>
<keyword evidence="2" id="KW-1185">Reference proteome</keyword>
<organism evidence="1 2">
    <name type="scientific">Rhizocola hellebori</name>
    <dbReference type="NCBI Taxonomy" id="1392758"/>
    <lineage>
        <taxon>Bacteria</taxon>
        <taxon>Bacillati</taxon>
        <taxon>Actinomycetota</taxon>
        <taxon>Actinomycetes</taxon>
        <taxon>Micromonosporales</taxon>
        <taxon>Micromonosporaceae</taxon>
        <taxon>Rhizocola</taxon>
    </lineage>
</organism>
<protein>
    <submittedName>
        <fullName evidence="1">Uncharacterized protein</fullName>
    </submittedName>
</protein>
<proteinExistence type="predicted"/>
<reference evidence="1" key="1">
    <citation type="submission" date="2021-01" db="EMBL/GenBank/DDBJ databases">
        <title>Whole genome shotgun sequence of Rhizocola hellebori NBRC 109834.</title>
        <authorList>
            <person name="Komaki H."/>
            <person name="Tamura T."/>
        </authorList>
    </citation>
    <scope>NUCLEOTIDE SEQUENCE</scope>
    <source>
        <strain evidence="1">NBRC 109834</strain>
    </source>
</reference>
<accession>A0A8J3Q8I0</accession>
<comment type="caution">
    <text evidence="1">The sequence shown here is derived from an EMBL/GenBank/DDBJ whole genome shotgun (WGS) entry which is preliminary data.</text>
</comment>
<evidence type="ECO:0000313" key="2">
    <source>
        <dbReference type="Proteomes" id="UP000612899"/>
    </source>
</evidence>
<sequence>MGGIRPPARGVDRDQQLTGIGVALEHIGIPVHARPGRGQATALKQDLLAQLTGEEVDQRLRRPRLVAVGRDRQVLST</sequence>
<evidence type="ECO:0000313" key="1">
    <source>
        <dbReference type="EMBL" id="GIH06108.1"/>
    </source>
</evidence>
<dbReference type="Proteomes" id="UP000612899">
    <property type="component" value="Unassembled WGS sequence"/>
</dbReference>